<dbReference type="OrthoDB" id="342204at2157"/>
<dbReference type="RefSeq" id="WP_179269134.1">
    <property type="nucleotide sequence ID" value="NZ_CP058579.1"/>
</dbReference>
<dbReference type="Proteomes" id="UP000509626">
    <property type="component" value="Chromosome"/>
</dbReference>
<feature type="region of interest" description="Disordered" evidence="1">
    <location>
        <begin position="1"/>
        <end position="24"/>
    </location>
</feature>
<dbReference type="AlphaFoldDB" id="A0A7D5LC95"/>
<dbReference type="EMBL" id="CP058579">
    <property type="protein sequence ID" value="QLG62549.1"/>
    <property type="molecule type" value="Genomic_DNA"/>
</dbReference>
<dbReference type="Pfam" id="PF26445">
    <property type="entry name" value="DUF8124"/>
    <property type="match status" value="1"/>
</dbReference>
<evidence type="ECO:0000313" key="3">
    <source>
        <dbReference type="EMBL" id="QLG62549.1"/>
    </source>
</evidence>
<keyword evidence="4" id="KW-1185">Reference proteome</keyword>
<proteinExistence type="predicted"/>
<sequence length="109" mass="11573">MTDDADPRADGDSGADQGPGDTFGVGIQVTAEEFRFVVHVPSDIDAGWTDPEAFQRRIEATTWEVLDREETLRAVGATAEEGETVTLGTVTMRPDGTVVSHGLAAPGRD</sequence>
<protein>
    <recommendedName>
        <fullName evidence="2">DUF8124 domain-containing protein</fullName>
    </recommendedName>
</protein>
<accession>A0A7D5LC95</accession>
<dbReference type="KEGG" id="halu:HUG12_12765"/>
<name>A0A7D5LC95_9EURY</name>
<organism evidence="3 4">
    <name type="scientific">Halorarum salinum</name>
    <dbReference type="NCBI Taxonomy" id="2743089"/>
    <lineage>
        <taxon>Archaea</taxon>
        <taxon>Methanobacteriati</taxon>
        <taxon>Methanobacteriota</taxon>
        <taxon>Stenosarchaea group</taxon>
        <taxon>Halobacteria</taxon>
        <taxon>Halobacteriales</taxon>
        <taxon>Haloferacaceae</taxon>
        <taxon>Halorarum</taxon>
    </lineage>
</organism>
<reference evidence="3 4" key="1">
    <citation type="submission" date="2020-06" db="EMBL/GenBank/DDBJ databases">
        <title>NJ-3-1, isolated from saline soil.</title>
        <authorList>
            <person name="Cui H.L."/>
            <person name="Shi X."/>
        </authorList>
    </citation>
    <scope>NUCLEOTIDE SEQUENCE [LARGE SCALE GENOMIC DNA]</scope>
    <source>
        <strain evidence="3 4">NJ-3-1</strain>
    </source>
</reference>
<feature type="compositionally biased region" description="Basic and acidic residues" evidence="1">
    <location>
        <begin position="1"/>
        <end position="11"/>
    </location>
</feature>
<evidence type="ECO:0000256" key="1">
    <source>
        <dbReference type="SAM" id="MobiDB-lite"/>
    </source>
</evidence>
<dbReference type="InterPro" id="IPR058437">
    <property type="entry name" value="DUF8124"/>
</dbReference>
<dbReference type="GeneID" id="56038346"/>
<feature type="domain" description="DUF8124" evidence="2">
    <location>
        <begin position="20"/>
        <end position="106"/>
    </location>
</feature>
<gene>
    <name evidence="3" type="ORF">HUG12_12765</name>
</gene>
<evidence type="ECO:0000313" key="4">
    <source>
        <dbReference type="Proteomes" id="UP000509626"/>
    </source>
</evidence>
<evidence type="ECO:0000259" key="2">
    <source>
        <dbReference type="Pfam" id="PF26445"/>
    </source>
</evidence>